<proteinExistence type="predicted"/>
<dbReference type="EMBL" id="ANIZ01002767">
    <property type="protein sequence ID" value="ETI38423.1"/>
    <property type="molecule type" value="Genomic_DNA"/>
</dbReference>
<gene>
    <name evidence="1" type="ORF">F443_15822</name>
</gene>
<comment type="caution">
    <text evidence="1">The sequence shown here is derived from an EMBL/GenBank/DDBJ whole genome shotgun (WGS) entry which is preliminary data.</text>
</comment>
<dbReference type="HOGENOM" id="CLU_1707765_0_0_1"/>
<keyword evidence="2" id="KW-1185">Reference proteome</keyword>
<reference evidence="1 2" key="1">
    <citation type="submission" date="2013-11" db="EMBL/GenBank/DDBJ databases">
        <title>The Genome Sequence of Phytophthora parasitica P1569.</title>
        <authorList>
            <consortium name="The Broad Institute Genomics Platform"/>
            <person name="Russ C."/>
            <person name="Tyler B."/>
            <person name="Panabieres F."/>
            <person name="Shan W."/>
            <person name="Tripathy S."/>
            <person name="Grunwald N."/>
            <person name="Machado M."/>
            <person name="Johnson C.S."/>
            <person name="Arredondo F."/>
            <person name="Hong C."/>
            <person name="Coffey M."/>
            <person name="Young S.K."/>
            <person name="Zeng Q."/>
            <person name="Gargeya S."/>
            <person name="Fitzgerald M."/>
            <person name="Abouelleil A."/>
            <person name="Alvarado L."/>
            <person name="Chapman S.B."/>
            <person name="Gainer-Dewar J."/>
            <person name="Goldberg J."/>
            <person name="Griggs A."/>
            <person name="Gujja S."/>
            <person name="Hansen M."/>
            <person name="Howarth C."/>
            <person name="Imamovic A."/>
            <person name="Ireland A."/>
            <person name="Larimer J."/>
            <person name="McCowan C."/>
            <person name="Murphy C."/>
            <person name="Pearson M."/>
            <person name="Poon T.W."/>
            <person name="Priest M."/>
            <person name="Roberts A."/>
            <person name="Saif S."/>
            <person name="Shea T."/>
            <person name="Sykes S."/>
            <person name="Wortman J."/>
            <person name="Nusbaum C."/>
            <person name="Birren B."/>
        </authorList>
    </citation>
    <scope>NUCLEOTIDE SEQUENCE [LARGE SCALE GENOMIC DNA]</scope>
    <source>
        <strain evidence="1 2">P1569</strain>
    </source>
</reference>
<sequence length="154" mass="16587">MRDPLVSAIAAVEAASARPVASRASCKASRLAHPQRSELQFRTVSAVELQFVLVVTEPPRTKTFPLQYAFCAEKLLGPASEPTTDSPLQRGRVAVAPAADSKATCLHQWASAPTCPSQTEHAAEQRPEDLVVSRNQAAVKLRGFWRDELVGAAL</sequence>
<name>V9EIT2_PHYNI</name>
<evidence type="ECO:0000313" key="1">
    <source>
        <dbReference type="EMBL" id="ETI38423.1"/>
    </source>
</evidence>
<evidence type="ECO:0000313" key="2">
    <source>
        <dbReference type="Proteomes" id="UP000018721"/>
    </source>
</evidence>
<organism evidence="1 2">
    <name type="scientific">Phytophthora nicotianae P1569</name>
    <dbReference type="NCBI Taxonomy" id="1317065"/>
    <lineage>
        <taxon>Eukaryota</taxon>
        <taxon>Sar</taxon>
        <taxon>Stramenopiles</taxon>
        <taxon>Oomycota</taxon>
        <taxon>Peronosporomycetes</taxon>
        <taxon>Peronosporales</taxon>
        <taxon>Peronosporaceae</taxon>
        <taxon>Phytophthora</taxon>
    </lineage>
</organism>
<accession>V9EIT2</accession>
<protein>
    <submittedName>
        <fullName evidence="1">Uncharacterized protein</fullName>
    </submittedName>
</protein>
<dbReference type="Proteomes" id="UP000018721">
    <property type="component" value="Unassembled WGS sequence"/>
</dbReference>
<dbReference type="AlphaFoldDB" id="V9EIT2"/>